<name>A0A381J5W0_9CLOT</name>
<dbReference type="EMBL" id="UFWZ01000001">
    <property type="protein sequence ID" value="SUY45562.1"/>
    <property type="molecule type" value="Genomic_DNA"/>
</dbReference>
<gene>
    <name evidence="2" type="ORF">NCTC9836_00336</name>
</gene>
<keyword evidence="3" id="KW-1185">Reference proteome</keyword>
<feature type="chain" id="PRO_5038577810" evidence="1">
    <location>
        <begin position="25"/>
        <end position="116"/>
    </location>
</feature>
<protein>
    <submittedName>
        <fullName evidence="2">Uncharacterized protein</fullName>
    </submittedName>
</protein>
<evidence type="ECO:0000256" key="1">
    <source>
        <dbReference type="SAM" id="SignalP"/>
    </source>
</evidence>
<evidence type="ECO:0000313" key="2">
    <source>
        <dbReference type="EMBL" id="SUY45562.1"/>
    </source>
</evidence>
<dbReference type="AlphaFoldDB" id="A0A381J5W0"/>
<sequence>MKDMRRKKSSGLFSTMMILGTATAAAAVAYKLKQGAKENVSSNFEEYMGSATKCSCKGDKKFNIKDIMSKVKQNIKNEGLKQDEGFDDKSYQTTMLYRKNRVYNKPLKGIRREKGI</sequence>
<reference evidence="2 3" key="1">
    <citation type="submission" date="2018-06" db="EMBL/GenBank/DDBJ databases">
        <authorList>
            <consortium name="Pathogen Informatics"/>
            <person name="Doyle S."/>
        </authorList>
    </citation>
    <scope>NUCLEOTIDE SEQUENCE [LARGE SCALE GENOMIC DNA]</scope>
    <source>
        <strain evidence="2 3">NCTC9836</strain>
    </source>
</reference>
<proteinExistence type="predicted"/>
<dbReference type="Proteomes" id="UP000254664">
    <property type="component" value="Unassembled WGS sequence"/>
</dbReference>
<keyword evidence="1" id="KW-0732">Signal</keyword>
<feature type="signal peptide" evidence="1">
    <location>
        <begin position="1"/>
        <end position="24"/>
    </location>
</feature>
<evidence type="ECO:0000313" key="3">
    <source>
        <dbReference type="Proteomes" id="UP000254664"/>
    </source>
</evidence>
<accession>A0A381J5W0</accession>
<organism evidence="2 3">
    <name type="scientific">Clostridium putrefaciens</name>
    <dbReference type="NCBI Taxonomy" id="99675"/>
    <lineage>
        <taxon>Bacteria</taxon>
        <taxon>Bacillati</taxon>
        <taxon>Bacillota</taxon>
        <taxon>Clostridia</taxon>
        <taxon>Eubacteriales</taxon>
        <taxon>Clostridiaceae</taxon>
        <taxon>Clostridium</taxon>
    </lineage>
</organism>